<accession>A0ABP6YI47</accession>
<keyword evidence="2" id="KW-1185">Reference proteome</keyword>
<evidence type="ECO:0000313" key="2">
    <source>
        <dbReference type="Proteomes" id="UP001500954"/>
    </source>
</evidence>
<evidence type="ECO:0008006" key="3">
    <source>
        <dbReference type="Google" id="ProtNLM"/>
    </source>
</evidence>
<dbReference type="EMBL" id="BAABCY010000086">
    <property type="protein sequence ID" value="GAA3581580.1"/>
    <property type="molecule type" value="Genomic_DNA"/>
</dbReference>
<evidence type="ECO:0000313" key="1">
    <source>
        <dbReference type="EMBL" id="GAA3581580.1"/>
    </source>
</evidence>
<proteinExistence type="predicted"/>
<gene>
    <name evidence="1" type="ORF">GCM10022395_32650</name>
</gene>
<sequence length="170" mass="19469">MAGYMGFGMQYWLYKKRPRKTFAKRKRIQSFSSLDKYSRAFKVRPHIKENEPLVGAISLLLAMVLLFFATFCSGQFVDYSKAHYDKQAKSMGLANDKAFNFLINSGKSRLLSNDISGAYSEFNLAYKLKPDSYELHELLVETLSILCAKNIAYCVKMDHYLKTMPNGCLP</sequence>
<comment type="caution">
    <text evidence="1">The sequence shown here is derived from an EMBL/GenBank/DDBJ whole genome shotgun (WGS) entry which is preliminary data.</text>
</comment>
<organism evidence="1 2">
    <name type="scientific">Snuella lapsa</name>
    <dbReference type="NCBI Taxonomy" id="870481"/>
    <lineage>
        <taxon>Bacteria</taxon>
        <taxon>Pseudomonadati</taxon>
        <taxon>Bacteroidota</taxon>
        <taxon>Flavobacteriia</taxon>
        <taxon>Flavobacteriales</taxon>
        <taxon>Flavobacteriaceae</taxon>
        <taxon>Snuella</taxon>
    </lineage>
</organism>
<protein>
    <recommendedName>
        <fullName evidence="3">Tetratricopeptide repeat protein</fullName>
    </recommendedName>
</protein>
<dbReference type="RefSeq" id="WP_345007488.1">
    <property type="nucleotide sequence ID" value="NZ_BAABCY010000086.1"/>
</dbReference>
<dbReference type="Proteomes" id="UP001500954">
    <property type="component" value="Unassembled WGS sequence"/>
</dbReference>
<reference evidence="2" key="1">
    <citation type="journal article" date="2019" name="Int. J. Syst. Evol. Microbiol.">
        <title>The Global Catalogue of Microorganisms (GCM) 10K type strain sequencing project: providing services to taxonomists for standard genome sequencing and annotation.</title>
        <authorList>
            <consortium name="The Broad Institute Genomics Platform"/>
            <consortium name="The Broad Institute Genome Sequencing Center for Infectious Disease"/>
            <person name="Wu L."/>
            <person name="Ma J."/>
        </authorList>
    </citation>
    <scope>NUCLEOTIDE SEQUENCE [LARGE SCALE GENOMIC DNA]</scope>
    <source>
        <strain evidence="2">JCM 17111</strain>
    </source>
</reference>
<name>A0ABP6YI47_9FLAO</name>